<keyword evidence="8" id="KW-1185">Reference proteome</keyword>
<evidence type="ECO:0000259" key="6">
    <source>
        <dbReference type="Pfam" id="PF00171"/>
    </source>
</evidence>
<evidence type="ECO:0000313" key="8">
    <source>
        <dbReference type="Proteomes" id="UP000269198"/>
    </source>
</evidence>
<reference evidence="7 8" key="1">
    <citation type="submission" date="2018-11" db="EMBL/GenBank/DDBJ databases">
        <title>The genome draft of YIM 96095.</title>
        <authorList>
            <person name="Tang S.-K."/>
            <person name="Chunyu W.-X."/>
            <person name="Feng Y.-Z."/>
        </authorList>
    </citation>
    <scope>NUCLEOTIDE SEQUENCE [LARGE SCALE GENOMIC DNA]</scope>
    <source>
        <strain evidence="7 8">YIM 96095</strain>
    </source>
</reference>
<dbReference type="InterPro" id="IPR015590">
    <property type="entry name" value="Aldehyde_DH_dom"/>
</dbReference>
<sequence length="486" mass="50547">MSLFETDSWSATIFTGEWTPAHGGDAPVVSPASGAELGRAGSANAQDVAAAAERAAAAQRDWANVSFEERAAVLRRAGTLLQENGPEIMGWLRRESGAAQGMAGFQVHVAASECFEAAALASQPYGEILRTGKPRLSFSRQVPVGVVGVISPFNVPLILGIRSVAPALAVGNSVVLKPDPRTAVCGGAVLAEVFRQAGVPAGVFQVLPGGLEAGEQLIADPNVGVISFTGSTPAGRRVGEAAGRHLKRAHLELGGNSPLVVLDDVDVDAAVSTGAWGSFLHQGQICMTSGRHLVHERVADEYVERLAAKADALSVGDPEESEVALGPVIDTGQRDKIHAMVTSTVDAGAKLVAGGSYERLYYRPTVLDELSPGGPAFADEVFGPVAPVMRFSSVDDLADIARESPYGLSLGILTSNPMRGMEIADRIPSGIVHINDQTVDDEAVAPFGGVGDSGTGSRFGGTRANLEAFTETQWVTMQADVAGYPF</sequence>
<dbReference type="InterPro" id="IPR016162">
    <property type="entry name" value="Ald_DH_N"/>
</dbReference>
<dbReference type="AlphaFoldDB" id="A0A3N0EE35"/>
<dbReference type="PROSITE" id="PS00687">
    <property type="entry name" value="ALDEHYDE_DEHYDR_GLU"/>
    <property type="match status" value="1"/>
</dbReference>
<dbReference type="EMBL" id="RJMB01000004">
    <property type="protein sequence ID" value="RNL86094.1"/>
    <property type="molecule type" value="Genomic_DNA"/>
</dbReference>
<dbReference type="PANTHER" id="PTHR42986:SF1">
    <property type="entry name" value="BENZALDEHYDE DEHYDROGENASE YFMT"/>
    <property type="match status" value="1"/>
</dbReference>
<dbReference type="Gene3D" id="3.40.605.10">
    <property type="entry name" value="Aldehyde Dehydrogenase, Chain A, domain 1"/>
    <property type="match status" value="1"/>
</dbReference>
<dbReference type="Gene3D" id="3.40.309.10">
    <property type="entry name" value="Aldehyde Dehydrogenase, Chain A, domain 2"/>
    <property type="match status" value="1"/>
</dbReference>
<dbReference type="OrthoDB" id="3802174at2"/>
<feature type="active site" evidence="4">
    <location>
        <position position="252"/>
    </location>
</feature>
<accession>A0A3N0EE35</accession>
<proteinExistence type="inferred from homology"/>
<feature type="domain" description="Aldehyde dehydrogenase" evidence="6">
    <location>
        <begin position="18"/>
        <end position="475"/>
    </location>
</feature>
<dbReference type="InterPro" id="IPR016163">
    <property type="entry name" value="Ald_DH_C"/>
</dbReference>
<dbReference type="InterPro" id="IPR016161">
    <property type="entry name" value="Ald_DH/histidinol_DH"/>
</dbReference>
<dbReference type="RefSeq" id="WP_123200288.1">
    <property type="nucleotide sequence ID" value="NZ_RJMB01000004.1"/>
</dbReference>
<dbReference type="Proteomes" id="UP000269198">
    <property type="component" value="Unassembled WGS sequence"/>
</dbReference>
<dbReference type="GO" id="GO:0016620">
    <property type="term" value="F:oxidoreductase activity, acting on the aldehyde or oxo group of donors, NAD or NADP as acceptor"/>
    <property type="evidence" value="ECO:0007669"/>
    <property type="project" value="InterPro"/>
</dbReference>
<evidence type="ECO:0000256" key="1">
    <source>
        <dbReference type="ARBA" id="ARBA00009986"/>
    </source>
</evidence>
<dbReference type="Pfam" id="PF00171">
    <property type="entry name" value="Aldedh"/>
    <property type="match status" value="1"/>
</dbReference>
<keyword evidence="2 5" id="KW-0560">Oxidoreductase</keyword>
<evidence type="ECO:0000256" key="3">
    <source>
        <dbReference type="ARBA" id="ARBA00023027"/>
    </source>
</evidence>
<gene>
    <name evidence="7" type="ORF">EFW17_06060</name>
</gene>
<comment type="similarity">
    <text evidence="1 5">Belongs to the aldehyde dehydrogenase family.</text>
</comment>
<comment type="caution">
    <text evidence="7">The sequence shown here is derived from an EMBL/GenBank/DDBJ whole genome shotgun (WGS) entry which is preliminary data.</text>
</comment>
<dbReference type="SUPFAM" id="SSF53720">
    <property type="entry name" value="ALDH-like"/>
    <property type="match status" value="1"/>
</dbReference>
<dbReference type="InterPro" id="IPR029510">
    <property type="entry name" value="Ald_DH_CS_GLU"/>
</dbReference>
<name>A0A3N0EE35_9ACTN</name>
<keyword evidence="3" id="KW-0520">NAD</keyword>
<dbReference type="PANTHER" id="PTHR42986">
    <property type="entry name" value="BENZALDEHYDE DEHYDROGENASE YFMT"/>
    <property type="match status" value="1"/>
</dbReference>
<organism evidence="7 8">
    <name type="scientific">Halostreptopolyspora alba</name>
    <dbReference type="NCBI Taxonomy" id="2487137"/>
    <lineage>
        <taxon>Bacteria</taxon>
        <taxon>Bacillati</taxon>
        <taxon>Actinomycetota</taxon>
        <taxon>Actinomycetes</taxon>
        <taxon>Streptosporangiales</taxon>
        <taxon>Nocardiopsidaceae</taxon>
        <taxon>Halostreptopolyspora</taxon>
    </lineage>
</organism>
<evidence type="ECO:0000313" key="7">
    <source>
        <dbReference type="EMBL" id="RNL86094.1"/>
    </source>
</evidence>
<evidence type="ECO:0000256" key="4">
    <source>
        <dbReference type="PROSITE-ProRule" id="PRU10007"/>
    </source>
</evidence>
<evidence type="ECO:0000256" key="5">
    <source>
        <dbReference type="RuleBase" id="RU003345"/>
    </source>
</evidence>
<protein>
    <submittedName>
        <fullName evidence="7">Aldehyde dehydrogenase family protein</fullName>
    </submittedName>
</protein>
<evidence type="ECO:0000256" key="2">
    <source>
        <dbReference type="ARBA" id="ARBA00023002"/>
    </source>
</evidence>